<proteinExistence type="predicted"/>
<feature type="region of interest" description="Disordered" evidence="1">
    <location>
        <begin position="1"/>
        <end position="20"/>
    </location>
</feature>
<organism evidence="2 3">
    <name type="scientific">Halomonas saccharevitans</name>
    <dbReference type="NCBI Taxonomy" id="416872"/>
    <lineage>
        <taxon>Bacteria</taxon>
        <taxon>Pseudomonadati</taxon>
        <taxon>Pseudomonadota</taxon>
        <taxon>Gammaproteobacteria</taxon>
        <taxon>Oceanospirillales</taxon>
        <taxon>Halomonadaceae</taxon>
        <taxon>Halomonas</taxon>
    </lineage>
</organism>
<accession>A0A1I7C0Z6</accession>
<gene>
    <name evidence="2" type="ORF">SAMN04487956_13323</name>
</gene>
<name>A0A1I7C0Z6_9GAMM</name>
<dbReference type="Proteomes" id="UP000199594">
    <property type="component" value="Unassembled WGS sequence"/>
</dbReference>
<evidence type="ECO:0008006" key="4">
    <source>
        <dbReference type="Google" id="ProtNLM"/>
    </source>
</evidence>
<evidence type="ECO:0000313" key="2">
    <source>
        <dbReference type="EMBL" id="SFT93075.1"/>
    </source>
</evidence>
<feature type="compositionally biased region" description="Polar residues" evidence="1">
    <location>
        <begin position="1"/>
        <end position="14"/>
    </location>
</feature>
<dbReference type="AlphaFoldDB" id="A0A1I7C0Z6"/>
<evidence type="ECO:0000313" key="3">
    <source>
        <dbReference type="Proteomes" id="UP000199594"/>
    </source>
</evidence>
<dbReference type="EMBL" id="FPAQ01000033">
    <property type="protein sequence ID" value="SFT93075.1"/>
    <property type="molecule type" value="Genomic_DNA"/>
</dbReference>
<evidence type="ECO:0000256" key="1">
    <source>
        <dbReference type="SAM" id="MobiDB-lite"/>
    </source>
</evidence>
<dbReference type="RefSeq" id="WP_089851159.1">
    <property type="nucleotide sequence ID" value="NZ_FPAQ01000033.1"/>
</dbReference>
<reference evidence="2 3" key="1">
    <citation type="submission" date="2016-10" db="EMBL/GenBank/DDBJ databases">
        <authorList>
            <person name="de Groot N.N."/>
        </authorList>
    </citation>
    <scope>NUCLEOTIDE SEQUENCE [LARGE SCALE GENOMIC DNA]</scope>
    <source>
        <strain evidence="2 3">CGMCC 1.6493</strain>
    </source>
</reference>
<dbReference type="OrthoDB" id="6161818at2"/>
<sequence>MDISNQSQGSTSHASDFRSRLTPMLPAELRQAVDDHERRQSQRYRWRALRFLTYHPGLSQLMEALADESRDRREVLVEALAGGRPVQPCQAPAAGDCRGRGAAHFFIVDDDIAHLELGLSLLEERRTERFYTRLLRDGAIPGLDALLGDCIAQCRAHGRLLEETRQSLPARHRSLGSIARSRRRRRRIG</sequence>
<protein>
    <recommendedName>
        <fullName evidence="4">DUF2383 domain-containing protein</fullName>
    </recommendedName>
</protein>